<accession>X1K6H5</accession>
<feature type="non-terminal residue" evidence="2">
    <location>
        <position position="40"/>
    </location>
</feature>
<proteinExistence type="predicted"/>
<sequence>MSPVSMSYLGIPGYVIFWVLFALAVGLLLHRLYKLWRYIS</sequence>
<dbReference type="EMBL" id="BARV01002036">
    <property type="protein sequence ID" value="GAI02163.1"/>
    <property type="molecule type" value="Genomic_DNA"/>
</dbReference>
<keyword evidence="1" id="KW-1133">Transmembrane helix</keyword>
<gene>
    <name evidence="2" type="ORF">S06H3_05481</name>
</gene>
<evidence type="ECO:0000256" key="1">
    <source>
        <dbReference type="SAM" id="Phobius"/>
    </source>
</evidence>
<name>X1K6H5_9ZZZZ</name>
<dbReference type="AlphaFoldDB" id="X1K6H5"/>
<protein>
    <submittedName>
        <fullName evidence="2">Uncharacterized protein</fullName>
    </submittedName>
</protein>
<comment type="caution">
    <text evidence="2">The sequence shown here is derived from an EMBL/GenBank/DDBJ whole genome shotgun (WGS) entry which is preliminary data.</text>
</comment>
<keyword evidence="1" id="KW-0472">Membrane</keyword>
<evidence type="ECO:0000313" key="2">
    <source>
        <dbReference type="EMBL" id="GAI02163.1"/>
    </source>
</evidence>
<reference evidence="2" key="1">
    <citation type="journal article" date="2014" name="Front. Microbiol.">
        <title>High frequency of phylogenetically diverse reductive dehalogenase-homologous genes in deep subseafloor sedimentary metagenomes.</title>
        <authorList>
            <person name="Kawai M."/>
            <person name="Futagami T."/>
            <person name="Toyoda A."/>
            <person name="Takaki Y."/>
            <person name="Nishi S."/>
            <person name="Hori S."/>
            <person name="Arai W."/>
            <person name="Tsubouchi T."/>
            <person name="Morono Y."/>
            <person name="Uchiyama I."/>
            <person name="Ito T."/>
            <person name="Fujiyama A."/>
            <person name="Inagaki F."/>
            <person name="Takami H."/>
        </authorList>
    </citation>
    <scope>NUCLEOTIDE SEQUENCE</scope>
    <source>
        <strain evidence="2">Expedition CK06-06</strain>
    </source>
</reference>
<keyword evidence="1" id="KW-0812">Transmembrane</keyword>
<feature type="transmembrane region" description="Helical" evidence="1">
    <location>
        <begin position="6"/>
        <end position="29"/>
    </location>
</feature>
<organism evidence="2">
    <name type="scientific">marine sediment metagenome</name>
    <dbReference type="NCBI Taxonomy" id="412755"/>
    <lineage>
        <taxon>unclassified sequences</taxon>
        <taxon>metagenomes</taxon>
        <taxon>ecological metagenomes</taxon>
    </lineage>
</organism>